<dbReference type="InterPro" id="IPR020067">
    <property type="entry name" value="Frizzled_dom"/>
</dbReference>
<evidence type="ECO:0000256" key="3">
    <source>
        <dbReference type="SAM" id="SignalP"/>
    </source>
</evidence>
<gene>
    <name evidence="5" type="ORF">PEVE_00020705</name>
</gene>
<accession>A0ABN8SG77</accession>
<protein>
    <recommendedName>
        <fullName evidence="4">FZ domain-containing protein</fullName>
    </recommendedName>
</protein>
<keyword evidence="1" id="KW-1015">Disulfide bond</keyword>
<dbReference type="Proteomes" id="UP001159427">
    <property type="component" value="Unassembled WGS sequence"/>
</dbReference>
<feature type="domain" description="FZ" evidence="4">
    <location>
        <begin position="25"/>
        <end position="148"/>
    </location>
</feature>
<keyword evidence="6" id="KW-1185">Reference proteome</keyword>
<comment type="caution">
    <text evidence="5">The sequence shown here is derived from an EMBL/GenBank/DDBJ whole genome shotgun (WGS) entry which is preliminary data.</text>
</comment>
<evidence type="ECO:0000313" key="5">
    <source>
        <dbReference type="EMBL" id="CAH3190682.1"/>
    </source>
</evidence>
<dbReference type="InterPro" id="IPR036790">
    <property type="entry name" value="Frizzled_dom_sf"/>
</dbReference>
<comment type="caution">
    <text evidence="2">Lacks conserved residue(s) required for the propagation of feature annotation.</text>
</comment>
<evidence type="ECO:0000256" key="1">
    <source>
        <dbReference type="ARBA" id="ARBA00023157"/>
    </source>
</evidence>
<dbReference type="EMBL" id="CALNXI010002779">
    <property type="protein sequence ID" value="CAH3190682.1"/>
    <property type="molecule type" value="Genomic_DNA"/>
</dbReference>
<evidence type="ECO:0000259" key="4">
    <source>
        <dbReference type="PROSITE" id="PS50038"/>
    </source>
</evidence>
<feature type="signal peptide" evidence="3">
    <location>
        <begin position="1"/>
        <end position="27"/>
    </location>
</feature>
<evidence type="ECO:0000256" key="2">
    <source>
        <dbReference type="PROSITE-ProRule" id="PRU00090"/>
    </source>
</evidence>
<dbReference type="Gene3D" id="1.10.2000.10">
    <property type="entry name" value="Frizzled cysteine-rich domain"/>
    <property type="match status" value="1"/>
</dbReference>
<proteinExistence type="predicted"/>
<evidence type="ECO:0000313" key="6">
    <source>
        <dbReference type="Proteomes" id="UP001159427"/>
    </source>
</evidence>
<reference evidence="5 6" key="1">
    <citation type="submission" date="2022-05" db="EMBL/GenBank/DDBJ databases">
        <authorList>
            <consortium name="Genoscope - CEA"/>
            <person name="William W."/>
        </authorList>
    </citation>
    <scope>NUCLEOTIDE SEQUENCE [LARGE SCALE GENOMIC DNA]</scope>
</reference>
<dbReference type="Pfam" id="PF01392">
    <property type="entry name" value="Fz"/>
    <property type="match status" value="1"/>
</dbReference>
<feature type="chain" id="PRO_5045311668" description="FZ domain-containing protein" evidence="3">
    <location>
        <begin position="28"/>
        <end position="163"/>
    </location>
</feature>
<name>A0ABN8SG77_9CNID</name>
<feature type="non-terminal residue" evidence="5">
    <location>
        <position position="163"/>
    </location>
</feature>
<sequence>MFYFSEALIVSCLLCFFTPLLCHRADGDPCESLLNTPFEICKEAGYETMVPYPIDATEESKEEYALDMKKTIEIMKSKNCAASGLVEAIECSLFAPKCNSLGDPIFPCRRVCAEYLKQCKKELHSFDLHELIPHCLLLPNETSSCTQCFFPPNFTTSSDPEPG</sequence>
<dbReference type="PROSITE" id="PS50038">
    <property type="entry name" value="FZ"/>
    <property type="match status" value="1"/>
</dbReference>
<keyword evidence="3" id="KW-0732">Signal</keyword>
<dbReference type="SUPFAM" id="SSF63501">
    <property type="entry name" value="Frizzled cysteine-rich domain"/>
    <property type="match status" value="1"/>
</dbReference>
<organism evidence="5 6">
    <name type="scientific">Porites evermanni</name>
    <dbReference type="NCBI Taxonomy" id="104178"/>
    <lineage>
        <taxon>Eukaryota</taxon>
        <taxon>Metazoa</taxon>
        <taxon>Cnidaria</taxon>
        <taxon>Anthozoa</taxon>
        <taxon>Hexacorallia</taxon>
        <taxon>Scleractinia</taxon>
        <taxon>Fungiina</taxon>
        <taxon>Poritidae</taxon>
        <taxon>Porites</taxon>
    </lineage>
</organism>